<evidence type="ECO:0000259" key="5">
    <source>
        <dbReference type="PROSITE" id="PS51387"/>
    </source>
</evidence>
<dbReference type="InterPro" id="IPR036318">
    <property type="entry name" value="FAD-bd_PCMH-like_sf"/>
</dbReference>
<evidence type="ECO:0000256" key="2">
    <source>
        <dbReference type="ARBA" id="ARBA00022630"/>
    </source>
</evidence>
<proteinExistence type="inferred from homology"/>
<dbReference type="SUPFAM" id="SSF56176">
    <property type="entry name" value="FAD-binding/transporter-associated domain-like"/>
    <property type="match status" value="1"/>
</dbReference>
<dbReference type="PANTHER" id="PTHR42973">
    <property type="entry name" value="BINDING OXIDOREDUCTASE, PUTATIVE (AFU_ORTHOLOGUE AFUA_1G17690)-RELATED"/>
    <property type="match status" value="1"/>
</dbReference>
<dbReference type="Gene3D" id="3.30.465.10">
    <property type="match status" value="1"/>
</dbReference>
<accession>A0A2V1D0E6</accession>
<keyword evidence="3" id="KW-0274">FAD</keyword>
<dbReference type="EMBL" id="KZ805850">
    <property type="protein sequence ID" value="PVH91510.1"/>
    <property type="molecule type" value="Genomic_DNA"/>
</dbReference>
<reference evidence="6 7" key="1">
    <citation type="journal article" date="2018" name="Sci. Rep.">
        <title>Comparative genomics provides insights into the lifestyle and reveals functional heterogeneity of dark septate endophytic fungi.</title>
        <authorList>
            <person name="Knapp D.G."/>
            <person name="Nemeth J.B."/>
            <person name="Barry K."/>
            <person name="Hainaut M."/>
            <person name="Henrissat B."/>
            <person name="Johnson J."/>
            <person name="Kuo A."/>
            <person name="Lim J.H.P."/>
            <person name="Lipzen A."/>
            <person name="Nolan M."/>
            <person name="Ohm R.A."/>
            <person name="Tamas L."/>
            <person name="Grigoriev I.V."/>
            <person name="Spatafora J.W."/>
            <person name="Nagy L.G."/>
            <person name="Kovacs G.M."/>
        </authorList>
    </citation>
    <scope>NUCLEOTIDE SEQUENCE [LARGE SCALE GENOMIC DNA]</scope>
    <source>
        <strain evidence="6 7">DSE2036</strain>
    </source>
</reference>
<dbReference type="Proteomes" id="UP000244855">
    <property type="component" value="Unassembled WGS sequence"/>
</dbReference>
<evidence type="ECO:0000256" key="1">
    <source>
        <dbReference type="ARBA" id="ARBA00005466"/>
    </source>
</evidence>
<feature type="domain" description="FAD-binding PCMH-type" evidence="5">
    <location>
        <begin position="7"/>
        <end position="183"/>
    </location>
</feature>
<keyword evidence="2" id="KW-0285">Flavoprotein</keyword>
<keyword evidence="7" id="KW-1185">Reference proteome</keyword>
<dbReference type="OrthoDB" id="2151789at2759"/>
<sequence>ALWSQTAWLKPSVVFVPSSPQQLAQAVPLLAKANTRFSIRSEGQIPVPGYASLNGDGVFIGTTRLTGLRLVPTPNEFDAPYLQVGAGHTWKDVYDYLAPHDLTVVGGQALGVGTSLLLGGGTSFFSSKYGFAANNVVNFEVVLASGEIVNANRRSHSDLFWALKGGSNNFGIVLRYDLKVYPEESVWSGAVAWGPEHTQAVLDAQTEFMTRETSCDGSVAGIMSNMEINAAGVSTTGALLVSGGDDTTVMNRFKEIPAVFSTLSHQKFHALVAPTDISRARGKRTLFRSTSLKISNRTMDLVHESLVHTTKSNLEGIQCSVGASVQPIPKSLLEAAKASGGDALDLDPAKGAFCVILIYAYWENPDDDTKLNTWAQRLVETIDEKALTEDLQHEFRFLNDAGAGQSPFRTYGYGKSLERLKEVSRKYDPEQIFQRLVPGFKLV</sequence>
<name>A0A2V1D0E6_9PLEO</name>
<dbReference type="Pfam" id="PF01565">
    <property type="entry name" value="FAD_binding_4"/>
    <property type="match status" value="1"/>
</dbReference>
<gene>
    <name evidence="6" type="ORF">DM02DRAFT_704574</name>
</gene>
<dbReference type="InterPro" id="IPR050416">
    <property type="entry name" value="FAD-linked_Oxidoreductase"/>
</dbReference>
<dbReference type="InterPro" id="IPR006094">
    <property type="entry name" value="Oxid_FAD_bind_N"/>
</dbReference>
<dbReference type="AlphaFoldDB" id="A0A2V1D0E6"/>
<keyword evidence="4" id="KW-0560">Oxidoreductase</keyword>
<dbReference type="GO" id="GO:0016491">
    <property type="term" value="F:oxidoreductase activity"/>
    <property type="evidence" value="ECO:0007669"/>
    <property type="project" value="UniProtKB-KW"/>
</dbReference>
<dbReference type="PROSITE" id="PS51387">
    <property type="entry name" value="FAD_PCMH"/>
    <property type="match status" value="1"/>
</dbReference>
<evidence type="ECO:0000313" key="6">
    <source>
        <dbReference type="EMBL" id="PVH91510.1"/>
    </source>
</evidence>
<dbReference type="InterPro" id="IPR016169">
    <property type="entry name" value="FAD-bd_PCMH_sub2"/>
</dbReference>
<dbReference type="InterPro" id="IPR016166">
    <property type="entry name" value="FAD-bd_PCMH"/>
</dbReference>
<evidence type="ECO:0000256" key="3">
    <source>
        <dbReference type="ARBA" id="ARBA00022827"/>
    </source>
</evidence>
<evidence type="ECO:0000313" key="7">
    <source>
        <dbReference type="Proteomes" id="UP000244855"/>
    </source>
</evidence>
<organism evidence="6 7">
    <name type="scientific">Periconia macrospinosa</name>
    <dbReference type="NCBI Taxonomy" id="97972"/>
    <lineage>
        <taxon>Eukaryota</taxon>
        <taxon>Fungi</taxon>
        <taxon>Dikarya</taxon>
        <taxon>Ascomycota</taxon>
        <taxon>Pezizomycotina</taxon>
        <taxon>Dothideomycetes</taxon>
        <taxon>Pleosporomycetidae</taxon>
        <taxon>Pleosporales</taxon>
        <taxon>Massarineae</taxon>
        <taxon>Periconiaceae</taxon>
        <taxon>Periconia</taxon>
    </lineage>
</organism>
<evidence type="ECO:0000256" key="4">
    <source>
        <dbReference type="ARBA" id="ARBA00023002"/>
    </source>
</evidence>
<feature type="non-terminal residue" evidence="6">
    <location>
        <position position="1"/>
    </location>
</feature>
<dbReference type="PANTHER" id="PTHR42973:SF4">
    <property type="entry name" value="FAD BINDING DOMAIN PROTEIN"/>
    <property type="match status" value="1"/>
</dbReference>
<dbReference type="GO" id="GO:0071949">
    <property type="term" value="F:FAD binding"/>
    <property type="evidence" value="ECO:0007669"/>
    <property type="project" value="InterPro"/>
</dbReference>
<comment type="similarity">
    <text evidence="1">Belongs to the oxygen-dependent FAD-linked oxidoreductase family.</text>
</comment>
<dbReference type="STRING" id="97972.A0A2V1D0E6"/>
<protein>
    <submittedName>
        <fullName evidence="6">FAD-binding domain-containing protein</fullName>
    </submittedName>
</protein>